<dbReference type="PROSITE" id="PS51257">
    <property type="entry name" value="PROKAR_LIPOPROTEIN"/>
    <property type="match status" value="1"/>
</dbReference>
<comment type="caution">
    <text evidence="2">The sequence shown here is derived from an EMBL/GenBank/DDBJ whole genome shotgun (WGS) entry which is preliminary data.</text>
</comment>
<keyword evidence="3" id="KW-1185">Reference proteome</keyword>
<keyword evidence="1" id="KW-0732">Signal</keyword>
<reference evidence="2 3" key="1">
    <citation type="submission" date="2019-02" db="EMBL/GenBank/DDBJ databases">
        <title>Deep-cultivation of Planctomycetes and their phenomic and genomic characterization uncovers novel biology.</title>
        <authorList>
            <person name="Wiegand S."/>
            <person name="Jogler M."/>
            <person name="Boedeker C."/>
            <person name="Pinto D."/>
            <person name="Vollmers J."/>
            <person name="Rivas-Marin E."/>
            <person name="Kohn T."/>
            <person name="Peeters S.H."/>
            <person name="Heuer A."/>
            <person name="Rast P."/>
            <person name="Oberbeckmann S."/>
            <person name="Bunk B."/>
            <person name="Jeske O."/>
            <person name="Meyerdierks A."/>
            <person name="Storesund J.E."/>
            <person name="Kallscheuer N."/>
            <person name="Luecker S."/>
            <person name="Lage O.M."/>
            <person name="Pohl T."/>
            <person name="Merkel B.J."/>
            <person name="Hornburger P."/>
            <person name="Mueller R.-W."/>
            <person name="Bruemmer F."/>
            <person name="Labrenz M."/>
            <person name="Spormann A.M."/>
            <person name="Op Den Camp H."/>
            <person name="Overmann J."/>
            <person name="Amann R."/>
            <person name="Jetten M.S.M."/>
            <person name="Mascher T."/>
            <person name="Medema M.H."/>
            <person name="Devos D.P."/>
            <person name="Kaster A.-K."/>
            <person name="Ovreas L."/>
            <person name="Rohde M."/>
            <person name="Galperin M.Y."/>
            <person name="Jogler C."/>
        </authorList>
    </citation>
    <scope>NUCLEOTIDE SEQUENCE [LARGE SCALE GENOMIC DNA]</scope>
    <source>
        <strain evidence="2 3">KOR42</strain>
    </source>
</reference>
<name>A0A5C5X173_9PLAN</name>
<organism evidence="2 3">
    <name type="scientific">Thalassoglobus neptunius</name>
    <dbReference type="NCBI Taxonomy" id="1938619"/>
    <lineage>
        <taxon>Bacteria</taxon>
        <taxon>Pseudomonadati</taxon>
        <taxon>Planctomycetota</taxon>
        <taxon>Planctomycetia</taxon>
        <taxon>Planctomycetales</taxon>
        <taxon>Planctomycetaceae</taxon>
        <taxon>Thalassoglobus</taxon>
    </lineage>
</organism>
<feature type="signal peptide" evidence="1">
    <location>
        <begin position="1"/>
        <end position="25"/>
    </location>
</feature>
<proteinExistence type="predicted"/>
<evidence type="ECO:0000256" key="1">
    <source>
        <dbReference type="SAM" id="SignalP"/>
    </source>
</evidence>
<protein>
    <submittedName>
        <fullName evidence="2">Uncharacterized protein</fullName>
    </submittedName>
</protein>
<gene>
    <name evidence="2" type="ORF">KOR42_00600</name>
</gene>
<sequence precursor="true">MKTKLLAIAAVAGLSCLFLSETAEAGGSCYGPSYGYGRSYGGGGYYRSPSYRNYDRYYGYSYNRDRHHHHHHHDYYRGHSNRGYGYGPSFGVRTPSFGLYIR</sequence>
<dbReference type="EMBL" id="SIHI01000001">
    <property type="protein sequence ID" value="TWT56706.1"/>
    <property type="molecule type" value="Genomic_DNA"/>
</dbReference>
<feature type="chain" id="PRO_5022723460" evidence="1">
    <location>
        <begin position="26"/>
        <end position="102"/>
    </location>
</feature>
<evidence type="ECO:0000313" key="3">
    <source>
        <dbReference type="Proteomes" id="UP000317243"/>
    </source>
</evidence>
<dbReference type="RefSeq" id="WP_146506636.1">
    <property type="nucleotide sequence ID" value="NZ_SIHI01000001.1"/>
</dbReference>
<dbReference type="Proteomes" id="UP000317243">
    <property type="component" value="Unassembled WGS sequence"/>
</dbReference>
<dbReference type="AlphaFoldDB" id="A0A5C5X173"/>
<accession>A0A5C5X173</accession>
<evidence type="ECO:0000313" key="2">
    <source>
        <dbReference type="EMBL" id="TWT56706.1"/>
    </source>
</evidence>